<proteinExistence type="predicted"/>
<reference evidence="2" key="2">
    <citation type="journal article" date="2015" name="Data Brief">
        <title>Shoot transcriptome of the giant reed, Arundo donax.</title>
        <authorList>
            <person name="Barrero R.A."/>
            <person name="Guerrero F.D."/>
            <person name="Moolhuijzen P."/>
            <person name="Goolsby J.A."/>
            <person name="Tidwell J."/>
            <person name="Bellgard S.E."/>
            <person name="Bellgard M.I."/>
        </authorList>
    </citation>
    <scope>NUCLEOTIDE SEQUENCE</scope>
    <source>
        <tissue evidence="2">Shoot tissue taken approximately 20 cm above the soil surface</tissue>
    </source>
</reference>
<evidence type="ECO:0000313" key="2">
    <source>
        <dbReference type="EMBL" id="JAD44063.1"/>
    </source>
</evidence>
<protein>
    <submittedName>
        <fullName evidence="2">Uncharacterized protein</fullName>
    </submittedName>
</protein>
<organism evidence="2">
    <name type="scientific">Arundo donax</name>
    <name type="common">Giant reed</name>
    <name type="synonym">Donax arundinaceus</name>
    <dbReference type="NCBI Taxonomy" id="35708"/>
    <lineage>
        <taxon>Eukaryota</taxon>
        <taxon>Viridiplantae</taxon>
        <taxon>Streptophyta</taxon>
        <taxon>Embryophyta</taxon>
        <taxon>Tracheophyta</taxon>
        <taxon>Spermatophyta</taxon>
        <taxon>Magnoliopsida</taxon>
        <taxon>Liliopsida</taxon>
        <taxon>Poales</taxon>
        <taxon>Poaceae</taxon>
        <taxon>PACMAD clade</taxon>
        <taxon>Arundinoideae</taxon>
        <taxon>Arundineae</taxon>
        <taxon>Arundo</taxon>
    </lineage>
</organism>
<name>A0A0A9A285_ARUDO</name>
<accession>A0A0A9A285</accession>
<sequence length="37" mass="4274">MENNMTIKRKRNMVSPIPQASSTVRKQSSSTHHQCYP</sequence>
<feature type="compositionally biased region" description="Polar residues" evidence="1">
    <location>
        <begin position="18"/>
        <end position="37"/>
    </location>
</feature>
<reference evidence="2" key="1">
    <citation type="submission" date="2014-09" db="EMBL/GenBank/DDBJ databases">
        <authorList>
            <person name="Magalhaes I.L.F."/>
            <person name="Oliveira U."/>
            <person name="Santos F.R."/>
            <person name="Vidigal T.H.D.A."/>
            <person name="Brescovit A.D."/>
            <person name="Santos A.J."/>
        </authorList>
    </citation>
    <scope>NUCLEOTIDE SEQUENCE</scope>
    <source>
        <tissue evidence="2">Shoot tissue taken approximately 20 cm above the soil surface</tissue>
    </source>
</reference>
<dbReference type="AlphaFoldDB" id="A0A0A9A285"/>
<evidence type="ECO:0000256" key="1">
    <source>
        <dbReference type="SAM" id="MobiDB-lite"/>
    </source>
</evidence>
<dbReference type="EMBL" id="GBRH01253832">
    <property type="protein sequence ID" value="JAD44063.1"/>
    <property type="molecule type" value="Transcribed_RNA"/>
</dbReference>
<feature type="region of interest" description="Disordered" evidence="1">
    <location>
        <begin position="1"/>
        <end position="37"/>
    </location>
</feature>